<feature type="transmembrane region" description="Helical" evidence="19">
    <location>
        <begin position="301"/>
        <end position="319"/>
    </location>
</feature>
<dbReference type="InterPro" id="IPR033895">
    <property type="entry name" value="GPT"/>
</dbReference>
<evidence type="ECO:0000256" key="13">
    <source>
        <dbReference type="ARBA" id="ARBA00022989"/>
    </source>
</evidence>
<evidence type="ECO:0000256" key="2">
    <source>
        <dbReference type="ARBA" id="ARBA00004477"/>
    </source>
</evidence>
<evidence type="ECO:0000256" key="18">
    <source>
        <dbReference type="ARBA" id="ARBA00045078"/>
    </source>
</evidence>
<evidence type="ECO:0000256" key="4">
    <source>
        <dbReference type="ARBA" id="ARBA00009317"/>
    </source>
</evidence>
<reference evidence="20 21" key="1">
    <citation type="submission" date="2024-07" db="EMBL/GenBank/DDBJ databases">
        <title>Draft sequence of the Neodothiora populina.</title>
        <authorList>
            <person name="Drown D.D."/>
            <person name="Schuette U.S."/>
            <person name="Buechlein A.B."/>
            <person name="Rusch D.R."/>
            <person name="Winton L.W."/>
            <person name="Adams G.A."/>
        </authorList>
    </citation>
    <scope>NUCLEOTIDE SEQUENCE [LARGE SCALE GENOMIC DNA]</scope>
    <source>
        <strain evidence="20 21">CPC 39397</strain>
    </source>
</reference>
<comment type="similarity">
    <text evidence="4">Belongs to the glycosyltransferase 4 family.</text>
</comment>
<evidence type="ECO:0000256" key="8">
    <source>
        <dbReference type="ARBA" id="ARBA00022679"/>
    </source>
</evidence>
<keyword evidence="11" id="KW-0256">Endoplasmic reticulum</keyword>
<evidence type="ECO:0000256" key="11">
    <source>
        <dbReference type="ARBA" id="ARBA00022824"/>
    </source>
</evidence>
<proteinExistence type="inferred from homology"/>
<dbReference type="GeneID" id="95978279"/>
<comment type="catalytic activity">
    <reaction evidence="18">
        <text>a di-trans,poly-cis-dolichyl phosphate + UDP-N-acetyl-alpha-D-glucosamine = an N-acetyl-alpha-D-glucosaminyl-diphospho-di-trans,poly-cis-dolichol + UMP</text>
        <dbReference type="Rhea" id="RHEA:13289"/>
        <dbReference type="Rhea" id="RHEA-COMP:19498"/>
        <dbReference type="Rhea" id="RHEA-COMP:19507"/>
        <dbReference type="ChEBI" id="CHEBI:57683"/>
        <dbReference type="ChEBI" id="CHEBI:57705"/>
        <dbReference type="ChEBI" id="CHEBI:57865"/>
        <dbReference type="ChEBI" id="CHEBI:58427"/>
        <dbReference type="EC" id="2.7.8.15"/>
    </reaction>
    <physiologicalReaction direction="left-to-right" evidence="18">
        <dbReference type="Rhea" id="RHEA:13290"/>
    </physiologicalReaction>
</comment>
<evidence type="ECO:0000256" key="9">
    <source>
        <dbReference type="ARBA" id="ARBA00022692"/>
    </source>
</evidence>
<evidence type="ECO:0000256" key="3">
    <source>
        <dbReference type="ARBA" id="ARBA00004922"/>
    </source>
</evidence>
<gene>
    <name evidence="20" type="ORF">AAFC00_004579</name>
</gene>
<feature type="transmembrane region" description="Helical" evidence="19">
    <location>
        <begin position="239"/>
        <end position="258"/>
    </location>
</feature>
<keyword evidence="21" id="KW-1185">Reference proteome</keyword>
<evidence type="ECO:0000256" key="16">
    <source>
        <dbReference type="ARBA" id="ARBA00033238"/>
    </source>
</evidence>
<feature type="transmembrane region" description="Helical" evidence="19">
    <location>
        <begin position="170"/>
        <end position="193"/>
    </location>
</feature>
<dbReference type="EMBL" id="JBFMKM010000016">
    <property type="protein sequence ID" value="KAL1296980.1"/>
    <property type="molecule type" value="Genomic_DNA"/>
</dbReference>
<dbReference type="EC" id="2.7.8.15" evidence="5"/>
<keyword evidence="9 19" id="KW-0812">Transmembrane</keyword>
<name>A0ABR3P2M9_9PEZI</name>
<evidence type="ECO:0000256" key="6">
    <source>
        <dbReference type="ARBA" id="ARBA00017659"/>
    </source>
</evidence>
<keyword evidence="8" id="KW-0808">Transferase</keyword>
<dbReference type="Pfam" id="PF00953">
    <property type="entry name" value="Glycos_transf_4"/>
    <property type="match status" value="1"/>
</dbReference>
<keyword evidence="12" id="KW-0460">Magnesium</keyword>
<comment type="caution">
    <text evidence="20">The sequence shown here is derived from an EMBL/GenBank/DDBJ whole genome shotgun (WGS) entry which is preliminary data.</text>
</comment>
<evidence type="ECO:0000256" key="5">
    <source>
        <dbReference type="ARBA" id="ARBA00013225"/>
    </source>
</evidence>
<evidence type="ECO:0000256" key="19">
    <source>
        <dbReference type="SAM" id="Phobius"/>
    </source>
</evidence>
<keyword evidence="13 19" id="KW-1133">Transmembrane helix</keyword>
<dbReference type="CDD" id="cd06855">
    <property type="entry name" value="GT_GPT_euk"/>
    <property type="match status" value="1"/>
</dbReference>
<evidence type="ECO:0000256" key="12">
    <source>
        <dbReference type="ARBA" id="ARBA00022842"/>
    </source>
</evidence>
<keyword evidence="14 19" id="KW-0472">Membrane</keyword>
<dbReference type="PANTHER" id="PTHR10571">
    <property type="entry name" value="UDP-N-ACETYLGLUCOSAMINE--DOLICHYL-PHOSPHATE N-ACETYLGLUCOSAMINEPHOSPHOTRANSFERASE"/>
    <property type="match status" value="1"/>
</dbReference>
<evidence type="ECO:0000256" key="15">
    <source>
        <dbReference type="ARBA" id="ARBA00029567"/>
    </source>
</evidence>
<comment type="function">
    <text evidence="17">UDP-N-acetylglucosamine--dolichyl-phosphate N-acetylglucosaminephosphotransferase that operates in the biosynthetic pathway of dolichol-linked oligosaccharides, the glycan precursors employed in protein asparagine (N)-glycosylation. The assembly of dolichol-linked oligosaccharides begins on the cytosolic side of the endoplasmic reticulum membrane and finishes in its lumen. The sequential addition of sugars to dolichol pyrophosphate produces dolichol-linked oligosaccharides containing fourteen sugars, including two GlcNAcs, nine mannoses and three glucoses. Once assembled, the oligosaccharide is transferred from the lipid to nascent proteins by oligosaccharyltransferases. Catalyzes the initial step of dolichol-linked oligosaccharide biosynthesis, transfering GlcNAc-1-P from cytosolic UDP-GlcNAc onto the carrier lipid dolichyl phosphate (P-dolichol), yielding GlcNAc-P-P-dolichol embedded in the cytoplasmic leaflet of the endoplasmic reticulum membrane.</text>
</comment>
<keyword evidence="7" id="KW-0328">Glycosyltransferase</keyword>
<protein>
    <recommendedName>
        <fullName evidence="6">UDP-N-acetylglucosamine--dolichyl-phosphate N-acetylglucosaminephosphotransferase</fullName>
        <ecNumber evidence="5">2.7.8.15</ecNumber>
    </recommendedName>
    <alternativeName>
        <fullName evidence="15">GlcNAc-1-P transferase</fullName>
    </alternativeName>
    <alternativeName>
        <fullName evidence="16">N-acetylglucosamine-1-phosphate transferase</fullName>
    </alternativeName>
</protein>
<evidence type="ECO:0000256" key="17">
    <source>
        <dbReference type="ARBA" id="ARBA00044717"/>
    </source>
</evidence>
<dbReference type="Proteomes" id="UP001562354">
    <property type="component" value="Unassembled WGS sequence"/>
</dbReference>
<comment type="pathway">
    <text evidence="3">Protein modification; protein glycosylation.</text>
</comment>
<feature type="transmembrane region" description="Helical" evidence="19">
    <location>
        <begin position="139"/>
        <end position="158"/>
    </location>
</feature>
<accession>A0ABR3P2M9</accession>
<feature type="transmembrane region" description="Helical" evidence="19">
    <location>
        <begin position="213"/>
        <end position="232"/>
    </location>
</feature>
<evidence type="ECO:0000256" key="10">
    <source>
        <dbReference type="ARBA" id="ARBA00022723"/>
    </source>
</evidence>
<organism evidence="20 21">
    <name type="scientific">Neodothiora populina</name>
    <dbReference type="NCBI Taxonomy" id="2781224"/>
    <lineage>
        <taxon>Eukaryota</taxon>
        <taxon>Fungi</taxon>
        <taxon>Dikarya</taxon>
        <taxon>Ascomycota</taxon>
        <taxon>Pezizomycotina</taxon>
        <taxon>Dothideomycetes</taxon>
        <taxon>Dothideomycetidae</taxon>
        <taxon>Dothideales</taxon>
        <taxon>Dothioraceae</taxon>
        <taxon>Neodothiora</taxon>
    </lineage>
</organism>
<feature type="transmembrane region" description="Helical" evidence="19">
    <location>
        <begin position="33"/>
        <end position="53"/>
    </location>
</feature>
<comment type="subcellular location">
    <subcellularLocation>
        <location evidence="2">Endoplasmic reticulum membrane</location>
        <topology evidence="2">Multi-pass membrane protein</topology>
    </subcellularLocation>
</comment>
<comment type="cofactor">
    <cofactor evidence="1">
        <name>Mg(2+)</name>
        <dbReference type="ChEBI" id="CHEBI:18420"/>
    </cofactor>
</comment>
<evidence type="ECO:0000256" key="7">
    <source>
        <dbReference type="ARBA" id="ARBA00022676"/>
    </source>
</evidence>
<evidence type="ECO:0000313" key="21">
    <source>
        <dbReference type="Proteomes" id="UP001562354"/>
    </source>
</evidence>
<sequence>MNGELDTTETWSLLTCSVACLSMLYKSWGEDGAPLFASLALSGLAFSATYSIIRWTGEAFMKAGRKGKDMSKKVAVEIPEMMGLVSALAYLLCIIAFLPFAFKQDIVAVTSGGGNKDVVVKVHEVETGRFLHHFPIEKLAAYGFAYGTIATVIILGIIDDFFDIRWRHKFFIPAFASLPILGLYFIDFGVTHVVVPVPLQPYLGELVDLGSLYYLYMSAISIFCTNSINILAGINGIEVAQSVVIGLLLLLNDSFYLIPSAPHPHPAEDSHLFSVYLLLPFIGVSLALLKHNWFPAKVFVGDTYCYFAGMVFAVVGIMGHFSKTLLLLFVPQIFNFVYSVPQLAGIVPCPRHRLPRFNSRNGLLEPSRAVMSPDKPLNTTVGEVLKILHKIRLVDVETDDKGKVTSVSNFTILNLWLVWRGPKREDRLAIEIVVMQTVVGLLGLLVRHRLALLVFSQDNRYYNVV</sequence>
<keyword evidence="10" id="KW-0479">Metal-binding</keyword>
<feature type="transmembrane region" description="Helical" evidence="19">
    <location>
        <begin position="74"/>
        <end position="102"/>
    </location>
</feature>
<evidence type="ECO:0000313" key="20">
    <source>
        <dbReference type="EMBL" id="KAL1296980.1"/>
    </source>
</evidence>
<dbReference type="PANTHER" id="PTHR10571:SF0">
    <property type="entry name" value="UDP-N-ACETYLGLUCOSAMINE--DOLICHYL-PHOSPHATE N-ACETYLGLUCOSAMINEPHOSPHOTRANSFERASE"/>
    <property type="match status" value="1"/>
</dbReference>
<evidence type="ECO:0000256" key="14">
    <source>
        <dbReference type="ARBA" id="ARBA00023136"/>
    </source>
</evidence>
<dbReference type="InterPro" id="IPR000715">
    <property type="entry name" value="Glycosyl_transferase_4"/>
</dbReference>
<feature type="transmembrane region" description="Helical" evidence="19">
    <location>
        <begin position="270"/>
        <end position="289"/>
    </location>
</feature>
<dbReference type="RefSeq" id="XP_069196662.1">
    <property type="nucleotide sequence ID" value="XM_069344243.1"/>
</dbReference>
<evidence type="ECO:0000256" key="1">
    <source>
        <dbReference type="ARBA" id="ARBA00001946"/>
    </source>
</evidence>